<feature type="binding site" evidence="7">
    <location>
        <position position="88"/>
    </location>
    <ligand>
        <name>substrate</name>
    </ligand>
</feature>
<feature type="transmembrane region" description="Helical" evidence="8">
    <location>
        <begin position="12"/>
        <end position="30"/>
    </location>
</feature>
<dbReference type="CDD" id="cd05292">
    <property type="entry name" value="LDH_2"/>
    <property type="match status" value="1"/>
</dbReference>
<dbReference type="Proteomes" id="UP001596528">
    <property type="component" value="Unassembled WGS sequence"/>
</dbReference>
<dbReference type="SUPFAM" id="SSF56327">
    <property type="entry name" value="LDH C-terminal domain-like"/>
    <property type="match status" value="1"/>
</dbReference>
<comment type="activity regulation">
    <text evidence="7">Allosterically activated by fructose 1,6-bisphosphate (FBP).</text>
</comment>
<dbReference type="RefSeq" id="WP_138788530.1">
    <property type="nucleotide sequence ID" value="NZ_JBHTGQ010000041.1"/>
</dbReference>
<feature type="modified residue" description="Phosphotyrosine" evidence="7">
    <location>
        <position position="218"/>
    </location>
</feature>
<dbReference type="PANTHER" id="PTHR43128">
    <property type="entry name" value="L-2-HYDROXYCARBOXYLATE DEHYDROGENASE (NAD(P)(+))"/>
    <property type="match status" value="1"/>
</dbReference>
<comment type="function">
    <text evidence="7">Catalyzes the conversion of lactate to pyruvate.</text>
</comment>
<dbReference type="NCBIfam" id="NF004863">
    <property type="entry name" value="PRK06223.1"/>
    <property type="match status" value="1"/>
</dbReference>
<feature type="binding site" evidence="7">
    <location>
        <position position="71"/>
    </location>
    <ligand>
        <name>NAD(+)</name>
        <dbReference type="ChEBI" id="CHEBI:57540"/>
    </ligand>
</feature>
<keyword evidence="12" id="KW-1185">Reference proteome</keyword>
<feature type="binding site" evidence="7">
    <location>
        <position position="159"/>
    </location>
    <ligand>
        <name>beta-D-fructose 1,6-bisphosphate</name>
        <dbReference type="ChEBI" id="CHEBI:32966"/>
        <note>allosteric activator</note>
    </ligand>
</feature>
<dbReference type="EMBL" id="JBHTGQ010000041">
    <property type="protein sequence ID" value="MFC7751368.1"/>
    <property type="molecule type" value="Genomic_DNA"/>
</dbReference>
<sequence>MIPQSDKARRKIVVVGAGAVGSTTAYTLFLRERATELVLIDVNMDKAKGDALDMNHGLPFVGQTSIRASGYEECADADIVIVTAGAAQRPGETRTDLLKRNLAIFDEILTNVMASGSEAILLIATNPVDLMTQYSQRVTGWPAHRVIGSGTLLDSARFRYRISRELGVDPRSVHASIIGEHGDSEVPVWSLANVAGMPVSLPEERKKEVFVDTRDAAYEIIAAKGATYYAIALALDRICAAILNNEGSVLNVSAKLDGQYGLNDVYAGVPCVVDRTGVRSILELPLQPEELEGLRRSAEKLTNLARETFPAKRI</sequence>
<feature type="binding site" evidence="7">
    <location>
        <begin position="126"/>
        <end position="129"/>
    </location>
    <ligand>
        <name>substrate</name>
    </ligand>
</feature>
<gene>
    <name evidence="7" type="primary">ldh</name>
    <name evidence="11" type="ORF">ACFQWB_15725</name>
</gene>
<evidence type="ECO:0000313" key="11">
    <source>
        <dbReference type="EMBL" id="MFC7751368.1"/>
    </source>
</evidence>
<evidence type="ECO:0000256" key="2">
    <source>
        <dbReference type="ARBA" id="ARBA00006054"/>
    </source>
</evidence>
<dbReference type="InterPro" id="IPR018177">
    <property type="entry name" value="L-lactate_DH_AS"/>
</dbReference>
<feature type="binding site" evidence="7">
    <location>
        <begin position="85"/>
        <end position="86"/>
    </location>
    <ligand>
        <name>NAD(+)</name>
        <dbReference type="ChEBI" id="CHEBI:57540"/>
    </ligand>
</feature>
<feature type="binding site" evidence="7">
    <location>
        <begin position="154"/>
        <end position="157"/>
    </location>
    <ligand>
        <name>substrate</name>
    </ligand>
</feature>
<dbReference type="SUPFAM" id="SSF51735">
    <property type="entry name" value="NAD(P)-binding Rossmann-fold domains"/>
    <property type="match status" value="1"/>
</dbReference>
<comment type="catalytic activity">
    <reaction evidence="6 7">
        <text>(S)-lactate + NAD(+) = pyruvate + NADH + H(+)</text>
        <dbReference type="Rhea" id="RHEA:23444"/>
        <dbReference type="ChEBI" id="CHEBI:15361"/>
        <dbReference type="ChEBI" id="CHEBI:15378"/>
        <dbReference type="ChEBI" id="CHEBI:16651"/>
        <dbReference type="ChEBI" id="CHEBI:57540"/>
        <dbReference type="ChEBI" id="CHEBI:57945"/>
        <dbReference type="EC" id="1.1.1.27"/>
    </reaction>
</comment>
<keyword evidence="8" id="KW-0812">Transmembrane</keyword>
<feature type="binding site" evidence="7">
    <location>
        <begin position="124"/>
        <end position="126"/>
    </location>
    <ligand>
        <name>NAD(+)</name>
        <dbReference type="ChEBI" id="CHEBI:57540"/>
    </ligand>
</feature>
<name>A0ABW2V803_9BACL</name>
<keyword evidence="5 7" id="KW-0520">NAD</keyword>
<evidence type="ECO:0000259" key="9">
    <source>
        <dbReference type="Pfam" id="PF00056"/>
    </source>
</evidence>
<comment type="subunit">
    <text evidence="7">Homotetramer.</text>
</comment>
<dbReference type="Gene3D" id="3.90.110.10">
    <property type="entry name" value="Lactate dehydrogenase/glycoside hydrolase, family 4, C-terminal"/>
    <property type="match status" value="1"/>
</dbReference>
<feature type="domain" description="Lactate/malate dehydrogenase N-terminal" evidence="9">
    <location>
        <begin position="11"/>
        <end position="148"/>
    </location>
</feature>
<keyword evidence="4 7" id="KW-0560">Oxidoreductase</keyword>
<dbReference type="PRINTS" id="PR00086">
    <property type="entry name" value="LLDHDRGNASE"/>
</dbReference>
<evidence type="ECO:0000256" key="4">
    <source>
        <dbReference type="ARBA" id="ARBA00023002"/>
    </source>
</evidence>
<feature type="binding site" evidence="7">
    <location>
        <position position="174"/>
    </location>
    <ligand>
        <name>beta-D-fructose 1,6-bisphosphate</name>
        <dbReference type="ChEBI" id="CHEBI:32966"/>
        <note>allosteric activator</note>
    </ligand>
</feature>
<comment type="pathway">
    <text evidence="1 7">Fermentation; pyruvate fermentation to lactate; (S)-lactate from pyruvate: step 1/1.</text>
</comment>
<dbReference type="Pfam" id="PF02866">
    <property type="entry name" value="Ldh_1_C"/>
    <property type="match status" value="1"/>
</dbReference>
<feature type="binding site" evidence="7">
    <location>
        <position position="46"/>
    </location>
    <ligand>
        <name>NAD(+)</name>
        <dbReference type="ChEBI" id="CHEBI:57540"/>
    </ligand>
</feature>
<dbReference type="NCBIfam" id="TIGR01771">
    <property type="entry name" value="L-LDH-NAD"/>
    <property type="match status" value="1"/>
</dbReference>
<evidence type="ECO:0000313" key="12">
    <source>
        <dbReference type="Proteomes" id="UP001596528"/>
    </source>
</evidence>
<dbReference type="EC" id="1.1.1.27" evidence="3 7"/>
<dbReference type="Pfam" id="PF00056">
    <property type="entry name" value="Ldh_1_N"/>
    <property type="match status" value="1"/>
</dbReference>
<evidence type="ECO:0000256" key="6">
    <source>
        <dbReference type="ARBA" id="ARBA00049258"/>
    </source>
</evidence>
<evidence type="ECO:0000256" key="7">
    <source>
        <dbReference type="HAMAP-Rule" id="MF_00488"/>
    </source>
</evidence>
<keyword evidence="8" id="KW-0472">Membrane</keyword>
<evidence type="ECO:0000256" key="8">
    <source>
        <dbReference type="SAM" id="Phobius"/>
    </source>
</evidence>
<feature type="binding site" evidence="7">
    <location>
        <position position="149"/>
    </location>
    <ligand>
        <name>NAD(+)</name>
        <dbReference type="ChEBI" id="CHEBI:57540"/>
    </ligand>
</feature>
<protein>
    <recommendedName>
        <fullName evidence="3 7">L-lactate dehydrogenase</fullName>
        <shortName evidence="7">L-LDH</shortName>
        <ecNumber evidence="3 7">1.1.1.27</ecNumber>
    </recommendedName>
</protein>
<accession>A0ABW2V803</accession>
<dbReference type="InterPro" id="IPR015955">
    <property type="entry name" value="Lactate_DH/Glyco_Ohase_4_C"/>
</dbReference>
<dbReference type="InterPro" id="IPR001236">
    <property type="entry name" value="Lactate/malate_DH_N"/>
</dbReference>
<feature type="active site" description="Proton acceptor" evidence="7">
    <location>
        <position position="181"/>
    </location>
</feature>
<comment type="caution">
    <text evidence="7">Lacks conserved residue(s) required for the propagation of feature annotation.</text>
</comment>
<dbReference type="InterPro" id="IPR022383">
    <property type="entry name" value="Lactate/malate_DH_C"/>
</dbReference>
<feature type="binding site" evidence="7">
    <location>
        <position position="41"/>
    </location>
    <ligand>
        <name>NAD(+)</name>
        <dbReference type="ChEBI" id="CHEBI:57540"/>
    </ligand>
</feature>
<keyword evidence="7" id="KW-0597">Phosphoprotein</keyword>
<dbReference type="InterPro" id="IPR011304">
    <property type="entry name" value="L-lactate_DH"/>
</dbReference>
<evidence type="ECO:0000256" key="1">
    <source>
        <dbReference type="ARBA" id="ARBA00004843"/>
    </source>
</evidence>
<feature type="binding site" evidence="7">
    <location>
        <position position="94"/>
    </location>
    <ligand>
        <name>substrate</name>
    </ligand>
</feature>
<organism evidence="11 12">
    <name type="scientific">Paenibacillus thermoaerophilus</name>
    <dbReference type="NCBI Taxonomy" id="1215385"/>
    <lineage>
        <taxon>Bacteria</taxon>
        <taxon>Bacillati</taxon>
        <taxon>Bacillota</taxon>
        <taxon>Bacilli</taxon>
        <taxon>Bacillales</taxon>
        <taxon>Paenibacillaceae</taxon>
        <taxon>Paenibacillus</taxon>
    </lineage>
</organism>
<dbReference type="PROSITE" id="PS00064">
    <property type="entry name" value="L_LDH"/>
    <property type="match status" value="1"/>
</dbReference>
<dbReference type="GO" id="GO:0004459">
    <property type="term" value="F:L-lactate dehydrogenase (NAD+) activity"/>
    <property type="evidence" value="ECO:0007669"/>
    <property type="project" value="UniProtKB-EC"/>
</dbReference>
<dbReference type="NCBIfam" id="NF000824">
    <property type="entry name" value="PRK00066.1"/>
    <property type="match status" value="1"/>
</dbReference>
<keyword evidence="8" id="KW-1133">Transmembrane helix</keyword>
<dbReference type="Gene3D" id="3.40.50.720">
    <property type="entry name" value="NAD(P)-binding Rossmann-like Domain"/>
    <property type="match status" value="1"/>
</dbReference>
<dbReference type="InterPro" id="IPR036291">
    <property type="entry name" value="NAD(P)-bd_dom_sf"/>
</dbReference>
<keyword evidence="7" id="KW-0963">Cytoplasm</keyword>
<comment type="similarity">
    <text evidence="2 7">Belongs to the LDH/MDH superfamily. LDH family.</text>
</comment>
<comment type="subcellular location">
    <subcellularLocation>
        <location evidence="7">Cytoplasm</location>
    </subcellularLocation>
</comment>
<dbReference type="PIRSF" id="PIRSF000102">
    <property type="entry name" value="Lac_mal_DH"/>
    <property type="match status" value="1"/>
</dbReference>
<comment type="caution">
    <text evidence="11">The sequence shown here is derived from an EMBL/GenBank/DDBJ whole genome shotgun (WGS) entry which is preliminary data.</text>
</comment>
<reference evidence="12" key="1">
    <citation type="journal article" date="2019" name="Int. J. Syst. Evol. Microbiol.">
        <title>The Global Catalogue of Microorganisms (GCM) 10K type strain sequencing project: providing services to taxonomists for standard genome sequencing and annotation.</title>
        <authorList>
            <consortium name="The Broad Institute Genomics Platform"/>
            <consortium name="The Broad Institute Genome Sequencing Center for Infectious Disease"/>
            <person name="Wu L."/>
            <person name="Ma J."/>
        </authorList>
    </citation>
    <scope>NUCLEOTIDE SEQUENCE [LARGE SCALE GENOMIC DNA]</scope>
    <source>
        <strain evidence="12">JCM 18657</strain>
    </source>
</reference>
<proteinExistence type="inferred from homology"/>
<keyword evidence="7" id="KW-0021">Allosteric enzyme</keyword>
<feature type="binding site" evidence="7">
    <location>
        <position position="20"/>
    </location>
    <ligand>
        <name>NAD(+)</name>
        <dbReference type="ChEBI" id="CHEBI:57540"/>
    </ligand>
</feature>
<feature type="domain" description="Lactate/malate dehydrogenase C-terminal" evidence="10">
    <location>
        <begin position="151"/>
        <end position="304"/>
    </location>
</feature>
<evidence type="ECO:0000259" key="10">
    <source>
        <dbReference type="Pfam" id="PF02866"/>
    </source>
</evidence>
<dbReference type="InterPro" id="IPR001557">
    <property type="entry name" value="L-lactate/malate_DH"/>
</dbReference>
<dbReference type="HAMAP" id="MF_00488">
    <property type="entry name" value="Lactate_dehydrog"/>
    <property type="match status" value="1"/>
</dbReference>
<feature type="binding site" evidence="7">
    <location>
        <position position="227"/>
    </location>
    <ligand>
        <name>substrate</name>
    </ligand>
</feature>
<evidence type="ECO:0000256" key="3">
    <source>
        <dbReference type="ARBA" id="ARBA00012967"/>
    </source>
</evidence>
<evidence type="ECO:0000256" key="5">
    <source>
        <dbReference type="ARBA" id="ARBA00023027"/>
    </source>
</evidence>
<dbReference type="PANTHER" id="PTHR43128:SF16">
    <property type="entry name" value="L-LACTATE DEHYDROGENASE"/>
    <property type="match status" value="1"/>
</dbReference>